<evidence type="ECO:0000313" key="2">
    <source>
        <dbReference type="Proteomes" id="UP000217311"/>
    </source>
</evidence>
<dbReference type="RefSeq" id="WP_096051951.1">
    <property type="nucleotide sequence ID" value="NZ_CP023315.3"/>
</dbReference>
<dbReference type="InterPro" id="IPR022243">
    <property type="entry name" value="DUF3768"/>
</dbReference>
<dbReference type="EMBL" id="CP023315">
    <property type="protein sequence ID" value="ATC32534.1"/>
    <property type="molecule type" value="Genomic_DNA"/>
</dbReference>
<gene>
    <name evidence="1" type="ORF">CA606_09340</name>
</gene>
<evidence type="ECO:0000313" key="1">
    <source>
        <dbReference type="EMBL" id="ATC32534.1"/>
    </source>
</evidence>
<protein>
    <submittedName>
        <fullName evidence="1">DUF3768 domain-containing protein</fullName>
    </submittedName>
</protein>
<organism evidence="1 2">
    <name type="scientific">Caulobacter vibrioides</name>
    <name type="common">Caulobacter crescentus</name>
    <dbReference type="NCBI Taxonomy" id="155892"/>
    <lineage>
        <taxon>Bacteria</taxon>
        <taxon>Pseudomonadati</taxon>
        <taxon>Pseudomonadota</taxon>
        <taxon>Alphaproteobacteria</taxon>
        <taxon>Caulobacterales</taxon>
        <taxon>Caulobacteraceae</taxon>
        <taxon>Caulobacter</taxon>
    </lineage>
</organism>
<accession>A0A290MY36</accession>
<reference evidence="2" key="1">
    <citation type="submission" date="2017-09" db="EMBL/GenBank/DDBJ databases">
        <title>Genome evolution observed in wild isolates of Caulobacter crescentus.</title>
        <authorList>
            <person name="Ely B."/>
            <person name="Wilson K."/>
            <person name="Scott D."/>
        </authorList>
    </citation>
    <scope>NUCLEOTIDE SEQUENCE [LARGE SCALE GENOMIC DNA]</scope>
    <source>
        <strain evidence="2">CB13b1a</strain>
    </source>
</reference>
<sequence>MPENSRSAAIAALNDKLRATPGPGWTVTRGVYALGPDFIAKVVAAVGAFARFEPGDDPYGEHDFGAFELAGKRLFWKIDYYNLDLTDAARDPTNPGQTRRILTVMLAEEY</sequence>
<name>A0A290MY36_CAUVI</name>
<dbReference type="AlphaFoldDB" id="A0A290MY36"/>
<dbReference type="Proteomes" id="UP000217311">
    <property type="component" value="Chromosome"/>
</dbReference>
<proteinExistence type="predicted"/>
<dbReference type="Pfam" id="PF12599">
    <property type="entry name" value="DUF3768"/>
    <property type="match status" value="1"/>
</dbReference>